<accession>A0A8E2JRE3</accession>
<organism evidence="3 4">
    <name type="scientific">Glonium stellatum</name>
    <dbReference type="NCBI Taxonomy" id="574774"/>
    <lineage>
        <taxon>Eukaryota</taxon>
        <taxon>Fungi</taxon>
        <taxon>Dikarya</taxon>
        <taxon>Ascomycota</taxon>
        <taxon>Pezizomycotina</taxon>
        <taxon>Dothideomycetes</taxon>
        <taxon>Pleosporomycetidae</taxon>
        <taxon>Gloniales</taxon>
        <taxon>Gloniaceae</taxon>
        <taxon>Glonium</taxon>
    </lineage>
</organism>
<dbReference type="Gene3D" id="3.60.15.10">
    <property type="entry name" value="Ribonuclease Z/Hydroxyacylglutathione hydrolase-like"/>
    <property type="match status" value="1"/>
</dbReference>
<sequence>MSNNYGVESFHVSVATGDCAIHLMIQNTQHDKPHILAAVLIDGGSKKKQGNAPSPIEQVIPWIQSRYSTGYDNGQDKNVLKFSAVVVTHWDEDHWAGLMDFFFQGVNGKGTNFKHPNLLYDSQSNAPIPMTWFYAPYWARYYHKESNSFVNGKPDFVYADNNGTVIMNTTDDKIPPLFTGVPIFRLRTTENKYNNLKDAAVVGVNLFNNVAIDSKQFGSAQTLPEMWKANPPTHPILEQIDRDAPGLYILAANRTLLGGIEVPWEYDPPSTPMYQRKAPTMTNQSSIIAIVLWKDHISHYIAGDADSFLEHVVHQLILPSAKITSMKLSHHGSRHSTPLSMVNQFSPENIIVSNPTSGYPHPAWQLVWLLDIWYRASKPIEGTGRSRRIFATKYPHYLFRDCDNTNLFHLALVKQMNAGVFKPEMMKDEAYRTDKFCNEYNKMAGVLLENEICDQIVAKLGQWDENKPWLEIDVLQVLAGLTETIWNRIGFPNSDGMPWVLDLANNKKLRAGVDDLTFLLVMSRPLGDYYEGHVHYKVNGCDDLYIVADHEQEVALSYGSLEEEGKVTDEDNVHADYNDGYDPRYTGAFSPLMFLAAGGPMMSMSANSSKSAQRRLPTRGVAMSPTSIITDPGTDINEMGTNAIVKSDKPVPPRPKPPLKPVRIPKTGYALFANNAFARLKPTGDTQHFGRIPPDLAFNLDVFVGTLKTGVLSLASIPSTETSSDVAFASNDELAAWLSDAVGAKSIAANVDPNGIIKSFSTTVTTKDQLSFVFSSESAVLLTTFNEKDAKRNEKCAFDEPGLMENATVLCLGLRSFTGTTTLSQVTDFMGLKALAKALPIQLLGVLKLQPYMEDGHRNAIWFDPVSNYDTAIRLQLQIAEDSQDLLKTLLQYLDPKTLDFRNTFVIAKKVCSYTKGKEGVRVLHRGDITIVTDISILGIKFRGIIKFSASNIQLTLSVLQETSALATMISWIQNLLKSSDGSNQDFDGSFSQWLNNKVGGSTLNGLQPRSLTLELGSKPNANNQLQVTSINSIRVDIEVNLNYGNSVNPAVFMATYTWQNRPKGGYHSLSADLMTGAKPLRKVQLLPEWEKIFQLDPVTVKTPLPDALDLAALCGIQDFPDGLPSQVTQAEFLISSDQIAFSGRMRAKPPTQGAAVPMISLSNVELAASYSFGDVKQWSIELSFRVLLSPKPEAVGIEPAEITGSVAYKNVAGKTAWKLKGGIGNLSGHLLFSFFDSDSSNAVTELIENISIRSLTVDYDYQGKQASNFTITGLIGLGPVDLSLDFTTIKKNGADQSTWSFNARLFFPKDSNTNRMIASADEKSLATLATDTIKLGAVLDDLLGPDNLIPSFVSNIEFSRPKSQDQISLVLAKDIEGQPTRLVFFVNLDIFGFSFSFMQCKEVSSDQKQKLPTKRIVVASLNDIPDVDLPLIGKVDKPVDQILYMWVQDTSEAAFGSEKPAAPGPKGLTYGEVKAINRTLTSGKDGARELQFKQIKEVLDDKDVVLEAGHHFMMIGKNTKGESAVLLDYVFGKTAPKAPAPPVNGKINTVVTTASNDPPLEKAPGPALAPYKKTTGPLSISNIGFDWKGTPKDGTFSVVIDASILIGPIGFSLMGFKLSFPINDKTSLQNLPVPEVSLDGLAASFNKPPLLLAGAFMHHVENGKHQYMGAILVSYGVYLFQAAGFYGEIAGPDGKDFKSAFIFCRVNGPLMSIGWAELSGLVAGVGYNSSMKFPTASEVPSFPLISPPATDGPLDSLTKLMDTKNGGIITPRLDSFWIAAGVKVTAFQVLKVDAVIVLSFDPTIKIGIFGLAIADLPPSPSPGPGKFVHVELGLSATVDVALGVMKIEGQLTPASYILDPNCHLTGGFAMYSWFDSPDPNLNGDWVFSIGGYHRSFQPPAHYPVPPRLGISWSFNSNISITGEAYFAITPKVCMGGGRLDVTLRAGPLRAWFNAYADFLINYKPFHFMAEGGVSVGIECMVDFCIATITISAHLGATLFIQGPPLSGRVTVDFWIATFDVNFGDDPDPPKKVELKEFFELVLQGDTPNALAGGGDVNKKIEPHVFSCQAGLVPNGKQETPKDAPWVVRGAGFAFSVACKFVVENCTVVTAATKDEKADDKNSVKRSWNDSEDHRFYAKPMQVSEPLKSELEIKIYRESTTSTSAVGAKHGDEEDGWNKVQRVIRPMPTALWGKYDQSTDPSRRDASQSAMLSPSNGTKQLMTGVDIHAPDAKLSVEIPIQFNVVDAMGQNVFESGKEPAFPNPKPVNDAWTPVTPSKNWEDDAKIITHEWEKMEKIAVSVVNMWKDVAAFKMWDTKNLSGNAPLKTMNRFEELYLSMPGLTASG</sequence>
<feature type="region of interest" description="Disordered" evidence="1">
    <location>
        <begin position="613"/>
        <end position="635"/>
    </location>
</feature>
<dbReference type="SUPFAM" id="SSF56281">
    <property type="entry name" value="Metallo-hydrolase/oxidoreductase"/>
    <property type="match status" value="1"/>
</dbReference>
<dbReference type="PANTHER" id="PTHR30619">
    <property type="entry name" value="DNA INTERNALIZATION/COMPETENCE PROTEIN COMEC/REC2"/>
    <property type="match status" value="1"/>
</dbReference>
<proteinExistence type="predicted"/>
<keyword evidence="4" id="KW-1185">Reference proteome</keyword>
<reference evidence="3 4" key="1">
    <citation type="journal article" date="2016" name="Nat. Commun.">
        <title>Ectomycorrhizal ecology is imprinted in the genome of the dominant symbiotic fungus Cenococcum geophilum.</title>
        <authorList>
            <consortium name="DOE Joint Genome Institute"/>
            <person name="Peter M."/>
            <person name="Kohler A."/>
            <person name="Ohm R.A."/>
            <person name="Kuo A."/>
            <person name="Krutzmann J."/>
            <person name="Morin E."/>
            <person name="Arend M."/>
            <person name="Barry K.W."/>
            <person name="Binder M."/>
            <person name="Choi C."/>
            <person name="Clum A."/>
            <person name="Copeland A."/>
            <person name="Grisel N."/>
            <person name="Haridas S."/>
            <person name="Kipfer T."/>
            <person name="LaButti K."/>
            <person name="Lindquist E."/>
            <person name="Lipzen A."/>
            <person name="Maire R."/>
            <person name="Meier B."/>
            <person name="Mihaltcheva S."/>
            <person name="Molinier V."/>
            <person name="Murat C."/>
            <person name="Poggeler S."/>
            <person name="Quandt C.A."/>
            <person name="Sperisen C."/>
            <person name="Tritt A."/>
            <person name="Tisserant E."/>
            <person name="Crous P.W."/>
            <person name="Henrissat B."/>
            <person name="Nehls U."/>
            <person name="Egli S."/>
            <person name="Spatafora J.W."/>
            <person name="Grigoriev I.V."/>
            <person name="Martin F.M."/>
        </authorList>
    </citation>
    <scope>NUCLEOTIDE SEQUENCE [LARGE SCALE GENOMIC DNA]</scope>
    <source>
        <strain evidence="3 4">CBS 207.34</strain>
    </source>
</reference>
<dbReference type="InterPro" id="IPR046538">
    <property type="entry name" value="DUF6603"/>
</dbReference>
<dbReference type="PANTHER" id="PTHR30619:SF1">
    <property type="entry name" value="RECOMBINATION PROTEIN 2"/>
    <property type="match status" value="1"/>
</dbReference>
<feature type="domain" description="DUF6603" evidence="2">
    <location>
        <begin position="1573"/>
        <end position="2097"/>
    </location>
</feature>
<dbReference type="InterPro" id="IPR036866">
    <property type="entry name" value="RibonucZ/Hydroxyglut_hydro"/>
</dbReference>
<feature type="region of interest" description="Disordered" evidence="1">
    <location>
        <begin position="2192"/>
        <end position="2218"/>
    </location>
</feature>
<evidence type="ECO:0000256" key="1">
    <source>
        <dbReference type="SAM" id="MobiDB-lite"/>
    </source>
</evidence>
<evidence type="ECO:0000259" key="2">
    <source>
        <dbReference type="Pfam" id="PF20248"/>
    </source>
</evidence>
<dbReference type="Pfam" id="PF20248">
    <property type="entry name" value="DUF6603"/>
    <property type="match status" value="1"/>
</dbReference>
<gene>
    <name evidence="3" type="ORF">AOQ84DRAFT_78782</name>
</gene>
<name>A0A8E2JRE3_9PEZI</name>
<feature type="compositionally biased region" description="Polar residues" evidence="1">
    <location>
        <begin position="2207"/>
        <end position="2218"/>
    </location>
</feature>
<dbReference type="OrthoDB" id="5352492at2759"/>
<evidence type="ECO:0000313" key="3">
    <source>
        <dbReference type="EMBL" id="OCL06349.1"/>
    </source>
</evidence>
<dbReference type="InterPro" id="IPR052159">
    <property type="entry name" value="Competence_DNA_uptake"/>
</dbReference>
<dbReference type="EMBL" id="KV750084">
    <property type="protein sequence ID" value="OCL06349.1"/>
    <property type="molecule type" value="Genomic_DNA"/>
</dbReference>
<evidence type="ECO:0000313" key="4">
    <source>
        <dbReference type="Proteomes" id="UP000250140"/>
    </source>
</evidence>
<dbReference type="Proteomes" id="UP000250140">
    <property type="component" value="Unassembled WGS sequence"/>
</dbReference>
<protein>
    <recommendedName>
        <fullName evidence="2">DUF6603 domain-containing protein</fullName>
    </recommendedName>
</protein>